<gene>
    <name evidence="1" type="ORF">ACFPM4_18760</name>
</gene>
<comment type="caution">
    <text evidence="1">The sequence shown here is derived from an EMBL/GenBank/DDBJ whole genome shotgun (WGS) entry which is preliminary data.</text>
</comment>
<dbReference type="RefSeq" id="WP_144921268.1">
    <property type="nucleotide sequence ID" value="NZ_JBHSMC010000029.1"/>
</dbReference>
<evidence type="ECO:0000313" key="2">
    <source>
        <dbReference type="Proteomes" id="UP001596147"/>
    </source>
</evidence>
<sequence length="73" mass="8582">MAEDIKVERVSQRNEFDVAVDLTKLYLDEFTISDEEEIEKQFATFYALAVTLKNTDTYHLQKLVPEEILNKLK</sequence>
<proteinExistence type="predicted"/>
<dbReference type="Proteomes" id="UP001596147">
    <property type="component" value="Unassembled WGS sequence"/>
</dbReference>
<reference evidence="2" key="1">
    <citation type="journal article" date="2019" name="Int. J. Syst. Evol. Microbiol.">
        <title>The Global Catalogue of Microorganisms (GCM) 10K type strain sequencing project: providing services to taxonomists for standard genome sequencing and annotation.</title>
        <authorList>
            <consortium name="The Broad Institute Genomics Platform"/>
            <consortium name="The Broad Institute Genome Sequencing Center for Infectious Disease"/>
            <person name="Wu L."/>
            <person name="Ma J."/>
        </authorList>
    </citation>
    <scope>NUCLEOTIDE SEQUENCE [LARGE SCALE GENOMIC DNA]</scope>
    <source>
        <strain evidence="2">CGMCC 1.12237</strain>
    </source>
</reference>
<protein>
    <submittedName>
        <fullName evidence="1">Uncharacterized protein</fullName>
    </submittedName>
</protein>
<accession>A0ABW0LLI9</accession>
<evidence type="ECO:0000313" key="1">
    <source>
        <dbReference type="EMBL" id="MFC5466769.1"/>
    </source>
</evidence>
<dbReference type="EMBL" id="JBHSMC010000029">
    <property type="protein sequence ID" value="MFC5466769.1"/>
    <property type="molecule type" value="Genomic_DNA"/>
</dbReference>
<keyword evidence="2" id="KW-1185">Reference proteome</keyword>
<name>A0ABW0LLI9_9BACI</name>
<organism evidence="1 2">
    <name type="scientific">Lederbergia graminis</name>
    <dbReference type="NCBI Taxonomy" id="735518"/>
    <lineage>
        <taxon>Bacteria</taxon>
        <taxon>Bacillati</taxon>
        <taxon>Bacillota</taxon>
        <taxon>Bacilli</taxon>
        <taxon>Bacillales</taxon>
        <taxon>Bacillaceae</taxon>
        <taxon>Lederbergia</taxon>
    </lineage>
</organism>